<keyword evidence="3" id="KW-0456">Lyase</keyword>
<dbReference type="SUPFAM" id="SSF49373">
    <property type="entry name" value="Invasin/intimin cell-adhesion fragments"/>
    <property type="match status" value="2"/>
</dbReference>
<keyword evidence="6" id="KW-1185">Reference proteome</keyword>
<dbReference type="SUPFAM" id="SSF49863">
    <property type="entry name" value="Hyaluronate lyase-like, C-terminal domain"/>
    <property type="match status" value="1"/>
</dbReference>
<dbReference type="EMBL" id="JACWEZ010000010">
    <property type="protein sequence ID" value="MBD1223840.1"/>
    <property type="molecule type" value="Genomic_DNA"/>
</dbReference>
<proteinExistence type="inferred from homology"/>
<protein>
    <submittedName>
        <fullName evidence="5">Ig-like domain-containing protein</fullName>
    </submittedName>
</protein>
<dbReference type="Gene3D" id="2.60.40.1080">
    <property type="match status" value="2"/>
</dbReference>
<dbReference type="PANTHER" id="PTHR38481">
    <property type="entry name" value="HYALURONATE LYASE"/>
    <property type="match status" value="1"/>
</dbReference>
<dbReference type="InterPro" id="IPR008979">
    <property type="entry name" value="Galactose-bd-like_sf"/>
</dbReference>
<dbReference type="SUPFAM" id="SSF74650">
    <property type="entry name" value="Galactose mutarotase-like"/>
    <property type="match status" value="1"/>
</dbReference>
<dbReference type="SUPFAM" id="SSF48230">
    <property type="entry name" value="Chondroitin AC/alginate lyase"/>
    <property type="match status" value="1"/>
</dbReference>
<feature type="domain" description="BIG2" evidence="4">
    <location>
        <begin position="279"/>
        <end position="357"/>
    </location>
</feature>
<dbReference type="Proteomes" id="UP000621631">
    <property type="component" value="Unassembled WGS sequence"/>
</dbReference>
<dbReference type="Pfam" id="PF08124">
    <property type="entry name" value="Lyase_8_N"/>
    <property type="match status" value="1"/>
</dbReference>
<dbReference type="InterPro" id="IPR014718">
    <property type="entry name" value="GH-type_carb-bd"/>
</dbReference>
<dbReference type="Pfam" id="PF02884">
    <property type="entry name" value="Lyase_8_C"/>
    <property type="match status" value="1"/>
</dbReference>
<reference evidence="5 6" key="1">
    <citation type="submission" date="2020-09" db="EMBL/GenBank/DDBJ databases">
        <title>Draft Genome Sequences of Oil-Oxidizing Bacteria Halomonas titanicae, Marinobacter lutaoensis, and Virgibacillus halodenitrificans Isolated from Highly Saline Environments.</title>
        <authorList>
            <person name="Grouzdev D.S."/>
            <person name="Sokolova D.S."/>
            <person name="Semenova E.M."/>
            <person name="Borzenkov I.A."/>
            <person name="Bidzhieva S.K."/>
            <person name="Poltaraus A.B."/>
            <person name="Nazina T.N."/>
        </authorList>
    </citation>
    <scope>NUCLEOTIDE SEQUENCE [LARGE SCALE GENOMIC DNA]</scope>
    <source>
        <strain evidence="5 6">VKM B-3472D</strain>
    </source>
</reference>
<dbReference type="SMART" id="SM00635">
    <property type="entry name" value="BID_2"/>
    <property type="match status" value="2"/>
</dbReference>
<gene>
    <name evidence="5" type="ORF">IC602_14640</name>
</gene>
<dbReference type="InterPro" id="IPR004103">
    <property type="entry name" value="Lyase_8_C"/>
</dbReference>
<comment type="caution">
    <text evidence="5">The sequence shown here is derived from an EMBL/GenBank/DDBJ whole genome shotgun (WGS) entry which is preliminary data.</text>
</comment>
<dbReference type="Pfam" id="PF22637">
    <property type="entry name" value="CBM_4_9_1"/>
    <property type="match status" value="1"/>
</dbReference>
<dbReference type="RefSeq" id="WP_019376859.1">
    <property type="nucleotide sequence ID" value="NZ_FUHR01000008.1"/>
</dbReference>
<dbReference type="InterPro" id="IPR008964">
    <property type="entry name" value="Invasin/intimin_cell_adhesion"/>
</dbReference>
<dbReference type="Gene3D" id="2.70.98.10">
    <property type="match status" value="1"/>
</dbReference>
<evidence type="ECO:0000313" key="5">
    <source>
        <dbReference type="EMBL" id="MBD1223840.1"/>
    </source>
</evidence>
<comment type="similarity">
    <text evidence="1">Belongs to the polysaccharide lyase 8 family.</text>
</comment>
<dbReference type="InterPro" id="IPR012970">
    <property type="entry name" value="Lyase_8_alpha_N"/>
</dbReference>
<evidence type="ECO:0000313" key="6">
    <source>
        <dbReference type="Proteomes" id="UP000621631"/>
    </source>
</evidence>
<dbReference type="InterPro" id="IPR003343">
    <property type="entry name" value="Big_2"/>
</dbReference>
<accession>A0ABR7VPK8</accession>
<keyword evidence="2" id="KW-0732">Signal</keyword>
<name>A0ABR7VPK8_VIRHA</name>
<organism evidence="5 6">
    <name type="scientific">Virgibacillus halodenitrificans</name>
    <name type="common">Bacillus halodenitrificans</name>
    <dbReference type="NCBI Taxonomy" id="1482"/>
    <lineage>
        <taxon>Bacteria</taxon>
        <taxon>Bacillati</taxon>
        <taxon>Bacillota</taxon>
        <taxon>Bacilli</taxon>
        <taxon>Bacillales</taxon>
        <taxon>Bacillaceae</taxon>
        <taxon>Virgibacillus</taxon>
    </lineage>
</organism>
<evidence type="ECO:0000256" key="2">
    <source>
        <dbReference type="ARBA" id="ARBA00022729"/>
    </source>
</evidence>
<feature type="domain" description="BIG2" evidence="4">
    <location>
        <begin position="190"/>
        <end position="266"/>
    </location>
</feature>
<sequence>MSRAGAFIVAVLVFYLVIFNGNDQANAKEGTGVENSGFELTAQKEANWDDTRAIGWNVWKPTGNPTVYVTNEDFHSGSYALKIAATKEGRAAVSQDVQVEGGQTYKFSAWIKTENVTSEQGARLRAAYYTGNTQLDLIYSSKVTGTNDWTYIEEIITPPKNVDRIRVQNFLERGTGTAFFDDVTLTKITPLESIDIKEDSVTVEQHETINLDWSTKPQHTNNRKIDWISSDNSIAKVKDGVVTGINTGETAVFAVSESGNIKDYCIVKVKRNPKLEPQPIQALELTPEKLEINEGQYSLLDVTVKPEKGKNENPLWESSNKEVAVVQDGLVKAVGPGSTTILIKSVDGSVKAESKVSVSAYQEDEFDELRYKWNESLLGLKAFDEGNTHMSEIIANKTKTAKELWITMNKNSDREYLWMDLSSNTDPGDITYSYRNLYKMAEMFVTESSSLYHNPELLNDIIAGLDWMYQHRYNANIPEAGNWWHWEIGAPRALNNTTSILYNYLDSEKIQNYMSAVDHFQPDPTKSGATTPDKYRESLGANRIDTSKVVVVRGIIVKDAAKIAASRDALSQVFKYVIEGNGFYRDGSFVQHEDIAYNGSYGIVLIEGLTELFHLLSNSTWEVTDPYVEHVYSWISESFEPFMYKGSLMDMVRGRAISRSFLQEHQAGHTVIQTVLRMSQFAPEPYATEYKKMAKYWIQEDSHLNYLTNLTDFNDIKLAEKLLKNDAIKPRGELLLHKTFANMDRVVTRKPGYAFGISMYSDRIQNYEDMNNENRKGWYTGEGMTYLYNNDLDQFSDGFWPTVDPYRLPGTTVDTMARADGSGEHRSDNSWVGGSTLANMYGTAGMNYSAWNSSLTAKKSWFMFDDEIVALGAGISSKEDRTIETIVENRKIGEGGINQLSIDGEKQANLFSQTAKKNVNWAFLEGTNAGSDIGYYFPAGGTLQVKKEEREGSWSDINYKEPEATINRAYATMWFDHGVKPTNKTYSYVLLPKRSENGVAAYANDPEIEILRNDEAVQAVRETSEQLIGANFWKNEKQTAGALTAYQKASVTMKHSGRTLDVSLADPTMKNSGVIELEIAEKAYGVIAADERVKVEQIKPTIRLKVDVNNAKGESIHVKFNTDSKQSNQTDQFAVNSTIVESEMDPNSTITANIDVESKTGKKAVLTLAFYDWKGNIKEYVNEEIKILPNNSNEYQMSLKLPDYVSGGTVRAFVWKGKQIEGKNYKLLSNVDVNPDK</sequence>
<evidence type="ECO:0000259" key="4">
    <source>
        <dbReference type="SMART" id="SM00635"/>
    </source>
</evidence>
<dbReference type="Gene3D" id="2.60.120.260">
    <property type="entry name" value="Galactose-binding domain-like"/>
    <property type="match status" value="1"/>
</dbReference>
<dbReference type="PANTHER" id="PTHR38481:SF1">
    <property type="entry name" value="HYALURONATE LYASE"/>
    <property type="match status" value="1"/>
</dbReference>
<dbReference type="Pfam" id="PF02278">
    <property type="entry name" value="Lyase_8"/>
    <property type="match status" value="1"/>
</dbReference>
<dbReference type="Pfam" id="PF02368">
    <property type="entry name" value="Big_2"/>
    <property type="match status" value="2"/>
</dbReference>
<dbReference type="CDD" id="cd01083">
    <property type="entry name" value="GAG_Lyase"/>
    <property type="match status" value="1"/>
</dbReference>
<dbReference type="Gene3D" id="2.60.220.10">
    <property type="entry name" value="Polysaccharide lyase family 8-like, C-terminal"/>
    <property type="match status" value="1"/>
</dbReference>
<dbReference type="InterPro" id="IPR011071">
    <property type="entry name" value="Lyase_8-like_C"/>
</dbReference>
<dbReference type="InterPro" id="IPR038970">
    <property type="entry name" value="Lyase_8"/>
</dbReference>
<evidence type="ECO:0000256" key="1">
    <source>
        <dbReference type="ARBA" id="ARBA00006699"/>
    </source>
</evidence>
<dbReference type="SUPFAM" id="SSF49785">
    <property type="entry name" value="Galactose-binding domain-like"/>
    <property type="match status" value="1"/>
</dbReference>
<dbReference type="InterPro" id="IPR054563">
    <property type="entry name" value="HylB-like_N"/>
</dbReference>
<dbReference type="Gene3D" id="1.50.10.100">
    <property type="entry name" value="Chondroitin AC/alginate lyase"/>
    <property type="match status" value="1"/>
</dbReference>
<dbReference type="InterPro" id="IPR008929">
    <property type="entry name" value="Chondroitin_lyas"/>
</dbReference>
<dbReference type="InterPro" id="IPR003159">
    <property type="entry name" value="Lyase_8_central_dom"/>
</dbReference>
<dbReference type="InterPro" id="IPR011013">
    <property type="entry name" value="Gal_mutarotase_sf_dom"/>
</dbReference>
<evidence type="ECO:0000256" key="3">
    <source>
        <dbReference type="ARBA" id="ARBA00023239"/>
    </source>
</evidence>